<dbReference type="OrthoDB" id="13401at2"/>
<evidence type="ECO:0000313" key="3">
    <source>
        <dbReference type="EMBL" id="ODS01245.1"/>
    </source>
</evidence>
<dbReference type="InterPro" id="IPR005074">
    <property type="entry name" value="Peptidase_C39"/>
</dbReference>
<dbReference type="Pfam" id="PF03412">
    <property type="entry name" value="Peptidase_C39"/>
    <property type="match status" value="1"/>
</dbReference>
<comment type="caution">
    <text evidence="3">The sequence shown here is derived from an EMBL/GenBank/DDBJ whole genome shotgun (WGS) entry which is preliminary data.</text>
</comment>
<dbReference type="PROSITE" id="PS50990">
    <property type="entry name" value="PEPTIDASE_C39"/>
    <property type="match status" value="1"/>
</dbReference>
<dbReference type="GO" id="GO:0008233">
    <property type="term" value="F:peptidase activity"/>
    <property type="evidence" value="ECO:0007669"/>
    <property type="project" value="InterPro"/>
</dbReference>
<sequence length="221" mass="24446">MRIAPAALLVLIAVFPMSACGVSDPLQMKYFQTYSQRKYDGVVSQNADFSCGAASLATLSTYYWGRNVSEVYVLKILEARYPDKKAWAMKLKTGFSLDDLEFAAAALGFNAQSVEISVDELEKLDGPIIVHLNKGQFQHFSVLRMTKDGTYYLADSIVGKVGYASHEFEEQYTGAALAIWLDDSPLPQHSPITTVRDGLSVSSTLGSSIRSYRRPFGEKLF</sequence>
<dbReference type="EMBL" id="LPWG01000002">
    <property type="protein sequence ID" value="ODS01245.1"/>
    <property type="molecule type" value="Genomic_DNA"/>
</dbReference>
<dbReference type="Proteomes" id="UP000094501">
    <property type="component" value="Unassembled WGS sequence"/>
</dbReference>
<organism evidence="3 4">
    <name type="scientific">Methyloceanibacter methanicus</name>
    <dbReference type="NCBI Taxonomy" id="1774968"/>
    <lineage>
        <taxon>Bacteria</taxon>
        <taxon>Pseudomonadati</taxon>
        <taxon>Pseudomonadota</taxon>
        <taxon>Alphaproteobacteria</taxon>
        <taxon>Hyphomicrobiales</taxon>
        <taxon>Hyphomicrobiaceae</taxon>
        <taxon>Methyloceanibacter</taxon>
    </lineage>
</organism>
<dbReference type="AlphaFoldDB" id="A0A1E3W5Z1"/>
<protein>
    <recommendedName>
        <fullName evidence="2">Peptidase C39 domain-containing protein</fullName>
    </recommendedName>
</protein>
<feature type="chain" id="PRO_5009138992" description="Peptidase C39 domain-containing protein" evidence="1">
    <location>
        <begin position="20"/>
        <end position="221"/>
    </location>
</feature>
<gene>
    <name evidence="3" type="ORF">AUC68_12860</name>
</gene>
<dbReference type="GO" id="GO:0005524">
    <property type="term" value="F:ATP binding"/>
    <property type="evidence" value="ECO:0007669"/>
    <property type="project" value="InterPro"/>
</dbReference>
<name>A0A1E3W5Z1_9HYPH</name>
<accession>A0A1E3W5Z1</accession>
<dbReference type="GO" id="GO:0006508">
    <property type="term" value="P:proteolysis"/>
    <property type="evidence" value="ECO:0007669"/>
    <property type="project" value="InterPro"/>
</dbReference>
<dbReference type="Gene3D" id="3.90.70.10">
    <property type="entry name" value="Cysteine proteinases"/>
    <property type="match status" value="1"/>
</dbReference>
<feature type="signal peptide" evidence="1">
    <location>
        <begin position="1"/>
        <end position="19"/>
    </location>
</feature>
<reference evidence="3 4" key="1">
    <citation type="journal article" date="2016" name="Environ. Microbiol.">
        <title>New Methyloceanibacter diversity from North Sea sediments includes methanotroph containing solely the soluble methane monooxygenase.</title>
        <authorList>
            <person name="Vekeman B."/>
            <person name="Kerckhof F.M."/>
            <person name="Cremers G."/>
            <person name="de Vos P."/>
            <person name="Vandamme P."/>
            <person name="Boon N."/>
            <person name="Op den Camp H.J."/>
            <person name="Heylen K."/>
        </authorList>
    </citation>
    <scope>NUCLEOTIDE SEQUENCE [LARGE SCALE GENOMIC DNA]</scope>
    <source>
        <strain evidence="3 4">R-67174</strain>
    </source>
</reference>
<dbReference type="GO" id="GO:0016020">
    <property type="term" value="C:membrane"/>
    <property type="evidence" value="ECO:0007669"/>
    <property type="project" value="InterPro"/>
</dbReference>
<dbReference type="RefSeq" id="WP_069436080.1">
    <property type="nucleotide sequence ID" value="NZ_LPWG01000002.1"/>
</dbReference>
<keyword evidence="1" id="KW-0732">Signal</keyword>
<dbReference type="STRING" id="1774968.AUC68_12860"/>
<evidence type="ECO:0000256" key="1">
    <source>
        <dbReference type="SAM" id="SignalP"/>
    </source>
</evidence>
<feature type="domain" description="Peptidase C39" evidence="2">
    <location>
        <begin position="45"/>
        <end position="179"/>
    </location>
</feature>
<proteinExistence type="predicted"/>
<evidence type="ECO:0000313" key="4">
    <source>
        <dbReference type="Proteomes" id="UP000094501"/>
    </source>
</evidence>
<keyword evidence="4" id="KW-1185">Reference proteome</keyword>
<evidence type="ECO:0000259" key="2">
    <source>
        <dbReference type="PROSITE" id="PS50990"/>
    </source>
</evidence>